<keyword evidence="2" id="KW-1185">Reference proteome</keyword>
<proteinExistence type="predicted"/>
<evidence type="ECO:0000313" key="2">
    <source>
        <dbReference type="Proteomes" id="UP001432401"/>
    </source>
</evidence>
<name>A0ABV1ZWE4_9ACTN</name>
<reference evidence="1 2" key="1">
    <citation type="submission" date="2024-06" db="EMBL/GenBank/DDBJ databases">
        <authorList>
            <person name="Bataeva Y.V."/>
            <person name="Grigorian L.N."/>
            <person name="Solomentsev V.I."/>
        </authorList>
    </citation>
    <scope>NUCLEOTIDE SEQUENCE [LARGE SCALE GENOMIC DNA]</scope>
    <source>
        <strain evidence="2">SCPM-O-B-12605 (RCAM04882)</strain>
    </source>
</reference>
<organism evidence="1 2">
    <name type="scientific">Nocardiopsis tropica</name>
    <dbReference type="NCBI Taxonomy" id="109330"/>
    <lineage>
        <taxon>Bacteria</taxon>
        <taxon>Bacillati</taxon>
        <taxon>Actinomycetota</taxon>
        <taxon>Actinomycetes</taxon>
        <taxon>Streptosporangiales</taxon>
        <taxon>Nocardiopsidaceae</taxon>
        <taxon>Nocardiopsis</taxon>
    </lineage>
</organism>
<gene>
    <name evidence="1" type="ORF">ABUK86_16775</name>
</gene>
<protein>
    <submittedName>
        <fullName evidence="1">Uncharacterized protein</fullName>
    </submittedName>
</protein>
<dbReference type="Proteomes" id="UP001432401">
    <property type="component" value="Unassembled WGS sequence"/>
</dbReference>
<evidence type="ECO:0000313" key="1">
    <source>
        <dbReference type="EMBL" id="MES0835435.1"/>
    </source>
</evidence>
<sequence length="62" mass="6964">MRNNRHHQAAEPAPDRFIALAAEDLAAAWKRRLVHRLTQDAMSEDEELLALAAALNVPHRLA</sequence>
<comment type="caution">
    <text evidence="1">The sequence shown here is derived from an EMBL/GenBank/DDBJ whole genome shotgun (WGS) entry which is preliminary data.</text>
</comment>
<dbReference type="RefSeq" id="WP_352984368.1">
    <property type="nucleotide sequence ID" value="NZ_JBEQNA010000003.1"/>
</dbReference>
<dbReference type="EMBL" id="JBEQNB010000008">
    <property type="protein sequence ID" value="MES0835435.1"/>
    <property type="molecule type" value="Genomic_DNA"/>
</dbReference>
<accession>A0ABV1ZWE4</accession>